<proteinExistence type="inferred from homology"/>
<dbReference type="CDD" id="cd09988">
    <property type="entry name" value="Formimidoylglutamase"/>
    <property type="match status" value="1"/>
</dbReference>
<dbReference type="InterPro" id="IPR023696">
    <property type="entry name" value="Ureohydrolase_dom_sf"/>
</dbReference>
<evidence type="ECO:0000313" key="7">
    <source>
        <dbReference type="EMBL" id="RAK21722.1"/>
    </source>
</evidence>
<evidence type="ECO:0000256" key="2">
    <source>
        <dbReference type="ARBA" id="ARBA00022801"/>
    </source>
</evidence>
<evidence type="ECO:0000256" key="1">
    <source>
        <dbReference type="ARBA" id="ARBA00022723"/>
    </source>
</evidence>
<keyword evidence="1 5" id="KW-0479">Metal-binding</keyword>
<comment type="similarity">
    <text evidence="6">Belongs to the arginase family.</text>
</comment>
<keyword evidence="3" id="KW-0369">Histidine metabolism</keyword>
<dbReference type="InterPro" id="IPR006035">
    <property type="entry name" value="Ureohydrolase"/>
</dbReference>
<dbReference type="PANTHER" id="PTHR11358:SF35">
    <property type="entry name" value="FORMIMIDOYLGLUTAMASE"/>
    <property type="match status" value="1"/>
</dbReference>
<dbReference type="GO" id="GO:0046872">
    <property type="term" value="F:metal ion binding"/>
    <property type="evidence" value="ECO:0007669"/>
    <property type="project" value="UniProtKB-KW"/>
</dbReference>
<feature type="binding site" evidence="5">
    <location>
        <position position="162"/>
    </location>
    <ligand>
        <name>Mn(2+)</name>
        <dbReference type="ChEBI" id="CHEBI:29035"/>
        <label>1</label>
    </ligand>
</feature>
<evidence type="ECO:0000256" key="3">
    <source>
        <dbReference type="ARBA" id="ARBA00022808"/>
    </source>
</evidence>
<gene>
    <name evidence="7" type="ORF">B0I03_105155</name>
</gene>
<feature type="binding site" evidence="5">
    <location>
        <position position="279"/>
    </location>
    <ligand>
        <name>Mn(2+)</name>
        <dbReference type="ChEBI" id="CHEBI:29035"/>
        <label>1</label>
    </ligand>
</feature>
<protein>
    <submittedName>
        <fullName evidence="7">Formiminoglutamase</fullName>
    </submittedName>
</protein>
<dbReference type="EMBL" id="QLMI01000005">
    <property type="protein sequence ID" value="RAK21722.1"/>
    <property type="molecule type" value="Genomic_DNA"/>
</dbReference>
<dbReference type="GO" id="GO:0033389">
    <property type="term" value="P:putrescine biosynthetic process from arginine, via agmatine"/>
    <property type="evidence" value="ECO:0007669"/>
    <property type="project" value="TreeGrafter"/>
</dbReference>
<evidence type="ECO:0000313" key="8">
    <source>
        <dbReference type="Proteomes" id="UP000249620"/>
    </source>
</evidence>
<evidence type="ECO:0000256" key="5">
    <source>
        <dbReference type="PIRSR" id="PIRSR036979-1"/>
    </source>
</evidence>
<dbReference type="Gene3D" id="3.40.800.10">
    <property type="entry name" value="Ureohydrolase domain"/>
    <property type="match status" value="1"/>
</dbReference>
<keyword evidence="2" id="KW-0378">Hydrolase</keyword>
<dbReference type="GO" id="GO:0006547">
    <property type="term" value="P:L-histidine metabolic process"/>
    <property type="evidence" value="ECO:0007669"/>
    <property type="project" value="UniProtKB-KW"/>
</dbReference>
<evidence type="ECO:0000256" key="6">
    <source>
        <dbReference type="PROSITE-ProRule" id="PRU00742"/>
    </source>
</evidence>
<keyword evidence="4 5" id="KW-0464">Manganese</keyword>
<comment type="caution">
    <text evidence="7">The sequence shown here is derived from an EMBL/GenBank/DDBJ whole genome shotgun (WGS) entry which is preliminary data.</text>
</comment>
<feature type="binding site" evidence="5">
    <location>
        <position position="188"/>
    </location>
    <ligand>
        <name>Mn(2+)</name>
        <dbReference type="ChEBI" id="CHEBI:29035"/>
        <label>1</label>
    </ligand>
</feature>
<feature type="binding site" evidence="5">
    <location>
        <position position="186"/>
    </location>
    <ligand>
        <name>Mn(2+)</name>
        <dbReference type="ChEBI" id="CHEBI:29035"/>
        <label>1</label>
    </ligand>
</feature>
<comment type="cofactor">
    <cofactor evidence="5">
        <name>Mn(2+)</name>
        <dbReference type="ChEBI" id="CHEBI:29035"/>
    </cofactor>
    <text evidence="5">Binds 2 manganese ions per subunit.</text>
</comment>
<keyword evidence="8" id="KW-1185">Reference proteome</keyword>
<sequence>MIAFNNFMENITLLSQNELAKITNHRSGEVKFGEKIITIPKDADIVDFITNSEAKFVLLGIPEDIGVRANLGRAGAASAYESALQSLANIQHNKFCKGSNLIVLGQLNVSNEMEKAQNLNISNKEDRKELFKLVEQLDVEVSHIIHQICSAGKIPIIVGGGHNNAYGNIKGLALAKGKPVNAVNFDAHTDFRILEGRHSGNGFSYAFEDGFLKKYFVFGLHENFVSKSVFNTLKELTSRVKYVTYEEVEVKREKNFETELENALNFIKNEPFGVELDLDAIPNIPSSAMTLSGFSVDKARHFTYFFGKHQNASYFHICEGAPALDDSKNNHLTGKLIASLITDFMKAKVG</sequence>
<dbReference type="Pfam" id="PF00491">
    <property type="entry name" value="Arginase"/>
    <property type="match status" value="1"/>
</dbReference>
<dbReference type="AlphaFoldDB" id="A0A327YMJ8"/>
<dbReference type="PIRSF" id="PIRSF036979">
    <property type="entry name" value="Arginase"/>
    <property type="match status" value="1"/>
</dbReference>
<accession>A0A327YMJ8</accession>
<evidence type="ECO:0000256" key="4">
    <source>
        <dbReference type="ARBA" id="ARBA00023211"/>
    </source>
</evidence>
<dbReference type="SUPFAM" id="SSF52768">
    <property type="entry name" value="Arginase/deacetylase"/>
    <property type="match status" value="1"/>
</dbReference>
<reference evidence="7 8" key="1">
    <citation type="submission" date="2018-06" db="EMBL/GenBank/DDBJ databases">
        <title>Genomic Encyclopedia of Type Strains, Phase III (KMG-III): the genomes of soil and plant-associated and newly described type strains.</title>
        <authorList>
            <person name="Whitman W."/>
        </authorList>
    </citation>
    <scope>NUCLEOTIDE SEQUENCE [LARGE SCALE GENOMIC DNA]</scope>
    <source>
        <strain evidence="7 8">CGMCC 1.12398</strain>
    </source>
</reference>
<dbReference type="GO" id="GO:0008783">
    <property type="term" value="F:agmatinase activity"/>
    <property type="evidence" value="ECO:0007669"/>
    <property type="project" value="TreeGrafter"/>
</dbReference>
<feature type="binding site" evidence="5">
    <location>
        <position position="190"/>
    </location>
    <ligand>
        <name>Mn(2+)</name>
        <dbReference type="ChEBI" id="CHEBI:29035"/>
        <label>1</label>
    </ligand>
</feature>
<name>A0A327YMJ8_9FLAO</name>
<dbReference type="PANTHER" id="PTHR11358">
    <property type="entry name" value="ARGINASE/AGMATINASE"/>
    <property type="match status" value="1"/>
</dbReference>
<organism evidence="7 8">
    <name type="scientific">Flavobacterium aquaticum</name>
    <dbReference type="NCBI Taxonomy" id="1236486"/>
    <lineage>
        <taxon>Bacteria</taxon>
        <taxon>Pseudomonadati</taxon>
        <taxon>Bacteroidota</taxon>
        <taxon>Flavobacteriia</taxon>
        <taxon>Flavobacteriales</taxon>
        <taxon>Flavobacteriaceae</taxon>
        <taxon>Flavobacterium</taxon>
    </lineage>
</organism>
<feature type="binding site" evidence="5">
    <location>
        <position position="277"/>
    </location>
    <ligand>
        <name>Mn(2+)</name>
        <dbReference type="ChEBI" id="CHEBI:29035"/>
        <label>1</label>
    </ligand>
</feature>
<dbReference type="PROSITE" id="PS51409">
    <property type="entry name" value="ARGINASE_2"/>
    <property type="match status" value="1"/>
</dbReference>
<dbReference type="Proteomes" id="UP000249620">
    <property type="component" value="Unassembled WGS sequence"/>
</dbReference>